<organism evidence="1 2">
    <name type="scientific">Cherax quadricarinatus</name>
    <name type="common">Australian red claw crayfish</name>
    <dbReference type="NCBI Taxonomy" id="27406"/>
    <lineage>
        <taxon>Eukaryota</taxon>
        <taxon>Metazoa</taxon>
        <taxon>Ecdysozoa</taxon>
        <taxon>Arthropoda</taxon>
        <taxon>Crustacea</taxon>
        <taxon>Multicrustacea</taxon>
        <taxon>Malacostraca</taxon>
        <taxon>Eumalacostraca</taxon>
        <taxon>Eucarida</taxon>
        <taxon>Decapoda</taxon>
        <taxon>Pleocyemata</taxon>
        <taxon>Astacidea</taxon>
        <taxon>Parastacoidea</taxon>
        <taxon>Parastacidae</taxon>
        <taxon>Cherax</taxon>
    </lineage>
</organism>
<accession>A0AAW0VXJ4</accession>
<gene>
    <name evidence="1" type="ORF">OTU49_012480</name>
</gene>
<keyword evidence="2" id="KW-1185">Reference proteome</keyword>
<dbReference type="PANTHER" id="PTHR15261:SF4">
    <property type="entry name" value="THROMBOSPONDIN-TYPE LAMININ G DOMAIN AND EAR REPEAT-CONTAINING PROTEIN"/>
    <property type="match status" value="1"/>
</dbReference>
<name>A0AAW0VXJ4_CHEQU</name>
<dbReference type="GO" id="GO:0007165">
    <property type="term" value="P:signal transduction"/>
    <property type="evidence" value="ECO:0007669"/>
    <property type="project" value="TreeGrafter"/>
</dbReference>
<comment type="caution">
    <text evidence="1">The sequence shown here is derived from an EMBL/GenBank/DDBJ whole genome shotgun (WGS) entry which is preliminary data.</text>
</comment>
<protein>
    <submittedName>
        <fullName evidence="1">Uncharacterized protein</fullName>
    </submittedName>
</protein>
<dbReference type="PANTHER" id="PTHR15261">
    <property type="entry name" value="THROMBOSPONDIN-TYPE LAMININ G DOMAIN AND EAR REPEAT-CONTAINING"/>
    <property type="match status" value="1"/>
</dbReference>
<sequence length="1513" mass="164861">AGGVSLQQYLVYLEHLGSPDAVLDGTLDEISYIESVLNDAVPASGIIGTIGGLKTIASDLDLRTLVAKSAIIDRGQDATGIDLMNTLSSLVKLNSVLTIRGRKTFTNKVIINTLYTEFLDNIPVNDIVTVGGKQTIAGSAFVNDLAAENIYMLDGGTVAGLNLSEAVLLNEPASLGHVSIESIAVEGNLEIMSGIIDGVDLNYLYKNALQLSGGELSGSLAFSSNILAIDRLEGTRMMGINVRDLASDIVYKDEDAVLFGKLIVSQSVVVEKNLYAGDINSKEFPEDYPLKTDNSLVFTDLKNFTNIVIDNVKFSSHGVIDGIAPDRFVTKTSDQEIIGVKIFAKGVNIEGDLLITSKVIDGVNLDKLFATKANGSMSGNWDFNVIFRKPVQMTGILYDGTLNGRNLSAVSADLVYTFEDPVIITGHKRFLSGLSVSHAELSGTFNEVDISSLVTTDTEEINGVITFQDIMFNELIVDIIDGVNIRQLLDSALFLDKPDQVIYGKKEFLGGITAGSLIVEGRVKGVDFKNVVTKSGSQTFIAPQTMYSAEFSSLYAHMIKMSDGFRVNGVDFSELASKRISLTEPVNVTAALSVLGPVTVIGTLSADYINGYNIKYLRDNLVTNNGDSIIEGPVTFESLAVEGSITTEGGVGANGLSLSAIAEAAAKLSGNNLFTGDLVFNSMVLQGDLGVEGLIDGVDLAVLQHNAVYTDSSDLQVITGLKVFEAGFTVKGDINTSLTNGVDLSTRLFTLHTDQVITAPYTFTDLGAETVHLQGFFNDMDLKRLAMGALMSEDILSTGSVTFTNGVEIKNLVIEKTLNDIDVKERLGDAVRLEESGLAITGTKTFTTNALLKNLHVDYLNDVYLDGFLARLVSRDAIHSLSSVVTVNGVVSAPWVNAEYLKIEGTIDGIDYQELKANVVYLSGEQEVKANLVFLSDLYVRGNIEAIMLNSYNLAEDYLTTNTEQTINVTTTCGNIQATYIDVEGTVNNYNLTREREITMLSVGGQVVLGTTTISGSVVVLSDLQCDGRVGSDVMVKLADQVVLLTEDVEISGGVKFTSILTTTSLSSSTSMINDVNLPDLYDNAWYVDTPLTISARFVFNSHTTMKASLVCMGPIDEFEVSKAYMESAAALAIYHNVTEEFKAKFEHVCEPIALLYKALENLAYEGDYFTHETDQNFNKERSSSISFNVRDKTYLILSYEGECISDMFLWDKTRHTFVHHQTINTGHAKHWLLLEMDKVYIAMAASSMNNTCHHQSSSVWLLSASSLELFQMLVAGEHLSRGMGPDGHLLHVHSQHNTITYTFLKDENSWKEVEESPLADQGEEVMGGDGSSVYWVHHGNKGQLYVNGVPQGESLELPRTTIDHASLYMRHTRVILFLLVTTRTYKEPLHTLRVYYIENGHLTCVATEDLSTSGRMSVFFAGNDASGALFIVISQHESCPRVFTFKGEVLKAWPEPGIPGASWIQHFQVTSETHPSIKDHYLLLGRSHANTSIYRLVMKGVAVPKRDLTCQF</sequence>
<evidence type="ECO:0000313" key="1">
    <source>
        <dbReference type="EMBL" id="KAK8722098.1"/>
    </source>
</evidence>
<dbReference type="Proteomes" id="UP001445076">
    <property type="component" value="Unassembled WGS sequence"/>
</dbReference>
<feature type="non-terminal residue" evidence="1">
    <location>
        <position position="1"/>
    </location>
</feature>
<evidence type="ECO:0000313" key="2">
    <source>
        <dbReference type="Proteomes" id="UP001445076"/>
    </source>
</evidence>
<dbReference type="EMBL" id="JARKIK010000097">
    <property type="protein sequence ID" value="KAK8722098.1"/>
    <property type="molecule type" value="Genomic_DNA"/>
</dbReference>
<proteinExistence type="predicted"/>
<reference evidence="1 2" key="1">
    <citation type="journal article" date="2024" name="BMC Genomics">
        <title>Genome assembly of redclaw crayfish (Cherax quadricarinatus) provides insights into its immune adaptation and hypoxia tolerance.</title>
        <authorList>
            <person name="Liu Z."/>
            <person name="Zheng J."/>
            <person name="Li H."/>
            <person name="Fang K."/>
            <person name="Wang S."/>
            <person name="He J."/>
            <person name="Zhou D."/>
            <person name="Weng S."/>
            <person name="Chi M."/>
            <person name="Gu Z."/>
            <person name="He J."/>
            <person name="Li F."/>
            <person name="Wang M."/>
        </authorList>
    </citation>
    <scope>NUCLEOTIDE SEQUENCE [LARGE SCALE GENOMIC DNA]</scope>
    <source>
        <strain evidence="1">ZL_2023a</strain>
    </source>
</reference>